<dbReference type="SUPFAM" id="SSF56784">
    <property type="entry name" value="HAD-like"/>
    <property type="match status" value="1"/>
</dbReference>
<dbReference type="EMBL" id="HBEL01023538">
    <property type="protein sequence ID" value="CAD8414891.1"/>
    <property type="molecule type" value="Transcribed_RNA"/>
</dbReference>
<dbReference type="InterPro" id="IPR023214">
    <property type="entry name" value="HAD_sf"/>
</dbReference>
<protein>
    <submittedName>
        <fullName evidence="1">Uncharacterized protein</fullName>
    </submittedName>
</protein>
<dbReference type="Pfam" id="PF13419">
    <property type="entry name" value="HAD_2"/>
    <property type="match status" value="1"/>
</dbReference>
<reference evidence="1" key="1">
    <citation type="submission" date="2021-01" db="EMBL/GenBank/DDBJ databases">
        <authorList>
            <person name="Corre E."/>
            <person name="Pelletier E."/>
            <person name="Niang G."/>
            <person name="Scheremetjew M."/>
            <person name="Finn R."/>
            <person name="Kale V."/>
            <person name="Holt S."/>
            <person name="Cochrane G."/>
            <person name="Meng A."/>
            <person name="Brown T."/>
            <person name="Cohen L."/>
        </authorList>
    </citation>
    <scope>NUCLEOTIDE SEQUENCE</scope>
    <source>
        <strain evidence="1">CCAP1064/1</strain>
    </source>
</reference>
<proteinExistence type="predicted"/>
<dbReference type="NCBIfam" id="TIGR01509">
    <property type="entry name" value="HAD-SF-IA-v3"/>
    <property type="match status" value="1"/>
</dbReference>
<evidence type="ECO:0000313" key="1">
    <source>
        <dbReference type="EMBL" id="CAD8414891.1"/>
    </source>
</evidence>
<dbReference type="AlphaFoldDB" id="A0A7S0C7B2"/>
<dbReference type="InterPro" id="IPR041492">
    <property type="entry name" value="HAD_2"/>
</dbReference>
<sequence length="144" mass="15709">MNLNSFCKDVKECEGATKLIKMLAEKGIPIAIATSSRTISVQKKRLRHEHIFQPMTTIVTGDDPLVKKGKPAPDIYLEAARRLGIKPEDCLVFEDSTSGCQSGKAAGCAVIAVPDSRMEKSIFDEISDQVLDSLNEFDPAAWGL</sequence>
<dbReference type="PANTHER" id="PTHR18901:SF38">
    <property type="entry name" value="PSEUDOURIDINE-5'-PHOSPHATASE"/>
    <property type="match status" value="1"/>
</dbReference>
<dbReference type="GO" id="GO:0016791">
    <property type="term" value="F:phosphatase activity"/>
    <property type="evidence" value="ECO:0007669"/>
    <property type="project" value="TreeGrafter"/>
</dbReference>
<name>A0A7S0C7B2_9STRA</name>
<accession>A0A7S0C7B2</accession>
<dbReference type="PANTHER" id="PTHR18901">
    <property type="entry name" value="2-DEOXYGLUCOSE-6-PHOSPHATE PHOSPHATASE 2"/>
    <property type="match status" value="1"/>
</dbReference>
<dbReference type="InterPro" id="IPR006439">
    <property type="entry name" value="HAD-SF_hydro_IA"/>
</dbReference>
<organism evidence="1">
    <name type="scientific">Proboscia inermis</name>
    <dbReference type="NCBI Taxonomy" id="420281"/>
    <lineage>
        <taxon>Eukaryota</taxon>
        <taxon>Sar</taxon>
        <taxon>Stramenopiles</taxon>
        <taxon>Ochrophyta</taxon>
        <taxon>Bacillariophyta</taxon>
        <taxon>Coscinodiscophyceae</taxon>
        <taxon>Rhizosoleniophycidae</taxon>
        <taxon>Rhizosoleniales</taxon>
        <taxon>Rhizosoleniaceae</taxon>
        <taxon>Proboscia</taxon>
    </lineage>
</organism>
<dbReference type="Gene3D" id="3.40.50.1000">
    <property type="entry name" value="HAD superfamily/HAD-like"/>
    <property type="match status" value="1"/>
</dbReference>
<dbReference type="InterPro" id="IPR036412">
    <property type="entry name" value="HAD-like_sf"/>
</dbReference>
<gene>
    <name evidence="1" type="ORF">PINE0816_LOCUS11026</name>
</gene>